<dbReference type="Gene3D" id="1.10.1470.10">
    <property type="entry name" value="YjbJ"/>
    <property type="match status" value="1"/>
</dbReference>
<dbReference type="AlphaFoldDB" id="A9WM83"/>
<organism evidence="4 5">
    <name type="scientific">Renibacterium salmoninarum (strain ATCC 33209 / DSM 20767 / JCM 11484 / NBRC 15589 / NCIMB 2235)</name>
    <dbReference type="NCBI Taxonomy" id="288705"/>
    <lineage>
        <taxon>Bacteria</taxon>
        <taxon>Bacillati</taxon>
        <taxon>Actinomycetota</taxon>
        <taxon>Actinomycetes</taxon>
        <taxon>Micrococcales</taxon>
        <taxon>Micrococcaceae</taxon>
        <taxon>Renibacterium</taxon>
    </lineage>
</organism>
<accession>A9WM83</accession>
<dbReference type="InterPro" id="IPR008462">
    <property type="entry name" value="CsbD"/>
</dbReference>
<proteinExistence type="inferred from homology"/>
<feature type="compositionally biased region" description="Basic and acidic residues" evidence="2">
    <location>
        <begin position="29"/>
        <end position="44"/>
    </location>
</feature>
<dbReference type="Pfam" id="PF05532">
    <property type="entry name" value="CsbD"/>
    <property type="match status" value="1"/>
</dbReference>
<gene>
    <name evidence="4" type="ordered locus">RSal33209_0465</name>
</gene>
<feature type="region of interest" description="Disordered" evidence="2">
    <location>
        <begin position="1"/>
        <end position="44"/>
    </location>
</feature>
<dbReference type="InterPro" id="IPR036629">
    <property type="entry name" value="YjbJ_sf"/>
</dbReference>
<dbReference type="SUPFAM" id="SSF69047">
    <property type="entry name" value="Hypothetical protein YjbJ"/>
    <property type="match status" value="1"/>
</dbReference>
<keyword evidence="5" id="KW-1185">Reference proteome</keyword>
<sequence length="77" mass="7989">MGIEDKAENKLQDLAGNAKEAVGNVTDNNELKAEGKADQAEAGAKDAVENVKDFAADAGANLKAAGEKLLDGFKKKD</sequence>
<dbReference type="KEGG" id="rsa:RSal33209_0465"/>
<evidence type="ECO:0000256" key="2">
    <source>
        <dbReference type="SAM" id="MobiDB-lite"/>
    </source>
</evidence>
<name>A9WM83_RENSM</name>
<comment type="similarity">
    <text evidence="1">Belongs to the UPF0337 (CsbD) family.</text>
</comment>
<evidence type="ECO:0000256" key="1">
    <source>
        <dbReference type="ARBA" id="ARBA00009129"/>
    </source>
</evidence>
<dbReference type="eggNOG" id="COG3237">
    <property type="taxonomic scope" value="Bacteria"/>
</dbReference>
<dbReference type="RefSeq" id="WP_012243919.1">
    <property type="nucleotide sequence ID" value="NC_010168.1"/>
</dbReference>
<dbReference type="HOGENOM" id="CLU_135567_1_2_11"/>
<evidence type="ECO:0000313" key="5">
    <source>
        <dbReference type="Proteomes" id="UP000002007"/>
    </source>
</evidence>
<feature type="domain" description="CsbD-like" evidence="3">
    <location>
        <begin position="5"/>
        <end position="54"/>
    </location>
</feature>
<protein>
    <recommendedName>
        <fullName evidence="3">CsbD-like domain-containing protein</fullName>
    </recommendedName>
</protein>
<dbReference type="EMBL" id="CP000910">
    <property type="protein sequence ID" value="ABY22215.1"/>
    <property type="molecule type" value="Genomic_DNA"/>
</dbReference>
<evidence type="ECO:0000259" key="3">
    <source>
        <dbReference type="Pfam" id="PF05532"/>
    </source>
</evidence>
<evidence type="ECO:0000313" key="4">
    <source>
        <dbReference type="EMBL" id="ABY22215.1"/>
    </source>
</evidence>
<dbReference type="Proteomes" id="UP000002007">
    <property type="component" value="Chromosome"/>
</dbReference>
<dbReference type="STRING" id="288705.RSal33209_0465"/>
<feature type="compositionally biased region" description="Basic and acidic residues" evidence="2">
    <location>
        <begin position="1"/>
        <end position="11"/>
    </location>
</feature>
<reference evidence="5" key="1">
    <citation type="journal article" date="2008" name="J. Bacteriol.">
        <title>Genome sequence of the fish pathogen Renibacterium salmoninarum suggests reductive evolution away from an environmental Arthrobacter ancestor.</title>
        <authorList>
            <person name="Wiens G.D."/>
            <person name="Rockey D.D."/>
            <person name="Wu Z."/>
            <person name="Chang J."/>
            <person name="Levy R."/>
            <person name="Crane S."/>
            <person name="Chen D.S."/>
            <person name="Capri G.R."/>
            <person name="Burnett J.R."/>
            <person name="Sudheesh P.S."/>
            <person name="Schipma M.J."/>
            <person name="Burd H."/>
            <person name="Bhattacharyya A."/>
            <person name="Rhodes L.D."/>
            <person name="Kaul R."/>
            <person name="Strom M.S."/>
        </authorList>
    </citation>
    <scope>NUCLEOTIDE SEQUENCE [LARGE SCALE GENOMIC DNA]</scope>
    <source>
        <strain evidence="5">ATCC 33209 / DSM 20767 / JCM 11484 / NBRC 15589 / NCIMB 2235</strain>
    </source>
</reference>